<protein>
    <submittedName>
        <fullName evidence="1">Uncharacterized protein</fullName>
    </submittedName>
</protein>
<dbReference type="HOGENOM" id="CLU_3203416_0_0_10"/>
<dbReference type="EMBL" id="ACKS01000060">
    <property type="protein sequence ID" value="EFA44169.1"/>
    <property type="molecule type" value="Genomic_DNA"/>
</dbReference>
<organism evidence="1 2">
    <name type="scientific">Hallella bergensis DSM 17361</name>
    <dbReference type="NCBI Taxonomy" id="585502"/>
    <lineage>
        <taxon>Bacteria</taxon>
        <taxon>Pseudomonadati</taxon>
        <taxon>Bacteroidota</taxon>
        <taxon>Bacteroidia</taxon>
        <taxon>Bacteroidales</taxon>
        <taxon>Prevotellaceae</taxon>
        <taxon>Hallella</taxon>
    </lineage>
</organism>
<dbReference type="AlphaFoldDB" id="D1PWT2"/>
<reference evidence="1 2" key="1">
    <citation type="submission" date="2009-10" db="EMBL/GenBank/DDBJ databases">
        <authorList>
            <person name="Qin X."/>
            <person name="Bachman B."/>
            <person name="Battles P."/>
            <person name="Bell A."/>
            <person name="Bess C."/>
            <person name="Bickham C."/>
            <person name="Chaboub L."/>
            <person name="Chen D."/>
            <person name="Coyle M."/>
            <person name="Deiros D.R."/>
            <person name="Dinh H."/>
            <person name="Forbes L."/>
            <person name="Fowler G."/>
            <person name="Francisco L."/>
            <person name="Fu Q."/>
            <person name="Gubbala S."/>
            <person name="Hale W."/>
            <person name="Han Y."/>
            <person name="Hemphill L."/>
            <person name="Highlander S.K."/>
            <person name="Hirani K."/>
            <person name="Hogues M."/>
            <person name="Jackson L."/>
            <person name="Jakkamsetti A."/>
            <person name="Javaid M."/>
            <person name="Jiang H."/>
            <person name="Korchina V."/>
            <person name="Kovar C."/>
            <person name="Lara F."/>
            <person name="Lee S."/>
            <person name="Mata R."/>
            <person name="Mathew T."/>
            <person name="Moen C."/>
            <person name="Morales K."/>
            <person name="Munidasa M."/>
            <person name="Nazareth L."/>
            <person name="Ngo R."/>
            <person name="Nguyen L."/>
            <person name="Okwuonu G."/>
            <person name="Ongeri F."/>
            <person name="Patil S."/>
            <person name="Petrosino J."/>
            <person name="Pham C."/>
            <person name="Pham P."/>
            <person name="Pu L.-L."/>
            <person name="Puazo M."/>
            <person name="Raj R."/>
            <person name="Reid J."/>
            <person name="Rouhana J."/>
            <person name="Saada N."/>
            <person name="Shang Y."/>
            <person name="Simmons D."/>
            <person name="Thornton R."/>
            <person name="Warren J."/>
            <person name="Weissenberger G."/>
            <person name="Zhang J."/>
            <person name="Zhang L."/>
            <person name="Zhou C."/>
            <person name="Zhu D."/>
            <person name="Muzny D."/>
            <person name="Worley K."/>
            <person name="Gibbs R."/>
        </authorList>
    </citation>
    <scope>NUCLEOTIDE SEQUENCE [LARGE SCALE GENOMIC DNA]</scope>
    <source>
        <strain evidence="1 2">DSM 17361</strain>
    </source>
</reference>
<name>D1PWT2_9BACT</name>
<keyword evidence="2" id="KW-1185">Reference proteome</keyword>
<evidence type="ECO:0000313" key="2">
    <source>
        <dbReference type="Proteomes" id="UP000003160"/>
    </source>
</evidence>
<gene>
    <name evidence="1" type="ORF">HMPREF0645_1417</name>
</gene>
<accession>D1PWT2</accession>
<dbReference type="Proteomes" id="UP000003160">
    <property type="component" value="Unassembled WGS sequence"/>
</dbReference>
<proteinExistence type="predicted"/>
<sequence>MDGNALAHAILNLYEDGLLRQKYVDYLKTHIHDNSSEVQKLYKFL</sequence>
<evidence type="ECO:0000313" key="1">
    <source>
        <dbReference type="EMBL" id="EFA44169.1"/>
    </source>
</evidence>
<comment type="caution">
    <text evidence="1">The sequence shown here is derived from an EMBL/GenBank/DDBJ whole genome shotgun (WGS) entry which is preliminary data.</text>
</comment>